<evidence type="ECO:0000313" key="1">
    <source>
        <dbReference type="EMBL" id="TQK76808.1"/>
    </source>
</evidence>
<gene>
    <name evidence="1" type="ORF">FB389_1501</name>
</gene>
<keyword evidence="2" id="KW-1185">Reference proteome</keyword>
<name>A0A542SQE2_9MICO</name>
<dbReference type="OrthoDB" id="9869566at2"/>
<organism evidence="1 2">
    <name type="scientific">Rarobacter incanus</name>
    <dbReference type="NCBI Taxonomy" id="153494"/>
    <lineage>
        <taxon>Bacteria</taxon>
        <taxon>Bacillati</taxon>
        <taxon>Actinomycetota</taxon>
        <taxon>Actinomycetes</taxon>
        <taxon>Micrococcales</taxon>
        <taxon>Rarobacteraceae</taxon>
        <taxon>Rarobacter</taxon>
    </lineage>
</organism>
<proteinExistence type="predicted"/>
<reference evidence="1 2" key="1">
    <citation type="submission" date="2019-06" db="EMBL/GenBank/DDBJ databases">
        <title>Sequencing the genomes of 1000 actinobacteria strains.</title>
        <authorList>
            <person name="Klenk H.-P."/>
        </authorList>
    </citation>
    <scope>NUCLEOTIDE SEQUENCE [LARGE SCALE GENOMIC DNA]</scope>
    <source>
        <strain evidence="1 2">DSM 10596</strain>
    </source>
</reference>
<comment type="caution">
    <text evidence="1">The sequence shown here is derived from an EMBL/GenBank/DDBJ whole genome shotgun (WGS) entry which is preliminary data.</text>
</comment>
<accession>A0A542SQE2</accession>
<protein>
    <submittedName>
        <fullName evidence="1">Uncharacterized protein</fullName>
    </submittedName>
</protein>
<dbReference type="Proteomes" id="UP000316181">
    <property type="component" value="Unassembled WGS sequence"/>
</dbReference>
<sequence length="130" mass="13277">MKSHEIALSSVALGRLLVTVAGCGTEPEGSNASAGFPHTGSLAEDYPFASLDGKLSIEASESGYYPRLVSEHRISYLLVLPPNAEVGANTVKIGDRTLTVGDISVGGGEMATDVDGAGCSSQSPAWLVAP</sequence>
<evidence type="ECO:0000313" key="2">
    <source>
        <dbReference type="Proteomes" id="UP000316181"/>
    </source>
</evidence>
<dbReference type="RefSeq" id="WP_142112338.1">
    <property type="nucleotide sequence ID" value="NZ_BAAATB010000010.1"/>
</dbReference>
<dbReference type="EMBL" id="VFNV01000001">
    <property type="protein sequence ID" value="TQK76808.1"/>
    <property type="molecule type" value="Genomic_DNA"/>
</dbReference>
<dbReference type="AlphaFoldDB" id="A0A542SQE2"/>